<organism evidence="2 3">
    <name type="scientific">Mycena metata</name>
    <dbReference type="NCBI Taxonomy" id="1033252"/>
    <lineage>
        <taxon>Eukaryota</taxon>
        <taxon>Fungi</taxon>
        <taxon>Dikarya</taxon>
        <taxon>Basidiomycota</taxon>
        <taxon>Agaricomycotina</taxon>
        <taxon>Agaricomycetes</taxon>
        <taxon>Agaricomycetidae</taxon>
        <taxon>Agaricales</taxon>
        <taxon>Marasmiineae</taxon>
        <taxon>Mycenaceae</taxon>
        <taxon>Mycena</taxon>
    </lineage>
</organism>
<keyword evidence="1" id="KW-0472">Membrane</keyword>
<evidence type="ECO:0000256" key="1">
    <source>
        <dbReference type="SAM" id="Phobius"/>
    </source>
</evidence>
<keyword evidence="1" id="KW-0812">Transmembrane</keyword>
<dbReference type="AlphaFoldDB" id="A0AAD7I714"/>
<reference evidence="2" key="1">
    <citation type="submission" date="2023-03" db="EMBL/GenBank/DDBJ databases">
        <title>Massive genome expansion in bonnet fungi (Mycena s.s.) driven by repeated elements and novel gene families across ecological guilds.</title>
        <authorList>
            <consortium name="Lawrence Berkeley National Laboratory"/>
            <person name="Harder C.B."/>
            <person name="Miyauchi S."/>
            <person name="Viragh M."/>
            <person name="Kuo A."/>
            <person name="Thoen E."/>
            <person name="Andreopoulos B."/>
            <person name="Lu D."/>
            <person name="Skrede I."/>
            <person name="Drula E."/>
            <person name="Henrissat B."/>
            <person name="Morin E."/>
            <person name="Kohler A."/>
            <person name="Barry K."/>
            <person name="LaButti K."/>
            <person name="Morin E."/>
            <person name="Salamov A."/>
            <person name="Lipzen A."/>
            <person name="Mereny Z."/>
            <person name="Hegedus B."/>
            <person name="Baldrian P."/>
            <person name="Stursova M."/>
            <person name="Weitz H."/>
            <person name="Taylor A."/>
            <person name="Grigoriev I.V."/>
            <person name="Nagy L.G."/>
            <person name="Martin F."/>
            <person name="Kauserud H."/>
        </authorList>
    </citation>
    <scope>NUCLEOTIDE SEQUENCE</scope>
    <source>
        <strain evidence="2">CBHHK182m</strain>
    </source>
</reference>
<accession>A0AAD7I714</accession>
<dbReference type="EMBL" id="JARKIB010000121">
    <property type="protein sequence ID" value="KAJ7736496.1"/>
    <property type="molecule type" value="Genomic_DNA"/>
</dbReference>
<dbReference type="Proteomes" id="UP001215598">
    <property type="component" value="Unassembled WGS sequence"/>
</dbReference>
<gene>
    <name evidence="2" type="ORF">B0H16DRAFT_1573975</name>
</gene>
<feature type="transmembrane region" description="Helical" evidence="1">
    <location>
        <begin position="101"/>
        <end position="132"/>
    </location>
</feature>
<sequence>MHPIQELQITCVWGHSFNLGVISDIVATVPQIPDVLLCGIQKEEVDAVAKLIATLLRDGKDLVIITGLDTLAISRPRHGRTSSLGSRLRPFGRPHLSAMNIILFIWFIGPILLALLVVGVIDAFVLIAWLYYRLCRPPWDRTARIAADLSSMWGRRIMRLQR</sequence>
<evidence type="ECO:0000313" key="3">
    <source>
        <dbReference type="Proteomes" id="UP001215598"/>
    </source>
</evidence>
<keyword evidence="3" id="KW-1185">Reference proteome</keyword>
<protein>
    <submittedName>
        <fullName evidence="2">Uncharacterized protein</fullName>
    </submittedName>
</protein>
<comment type="caution">
    <text evidence="2">The sequence shown here is derived from an EMBL/GenBank/DDBJ whole genome shotgun (WGS) entry which is preliminary data.</text>
</comment>
<name>A0AAD7I714_9AGAR</name>
<proteinExistence type="predicted"/>
<keyword evidence="1" id="KW-1133">Transmembrane helix</keyword>
<feature type="non-terminal residue" evidence="2">
    <location>
        <position position="162"/>
    </location>
</feature>
<evidence type="ECO:0000313" key="2">
    <source>
        <dbReference type="EMBL" id="KAJ7736496.1"/>
    </source>
</evidence>